<dbReference type="GO" id="GO:1990063">
    <property type="term" value="C:Bam protein complex"/>
    <property type="evidence" value="ECO:0007669"/>
    <property type="project" value="TreeGrafter"/>
</dbReference>
<dbReference type="GO" id="GO:0043165">
    <property type="term" value="P:Gram-negative-bacterium-type cell outer membrane assembly"/>
    <property type="evidence" value="ECO:0007669"/>
    <property type="project" value="UniProtKB-UniRule"/>
</dbReference>
<accession>A0A286E6I0</accession>
<keyword evidence="3 4" id="KW-0998">Cell outer membrane</keyword>
<keyword evidence="1 4" id="KW-0732">Signal</keyword>
<dbReference type="InterPro" id="IPR026592">
    <property type="entry name" value="BamE"/>
</dbReference>
<evidence type="ECO:0000256" key="3">
    <source>
        <dbReference type="ARBA" id="ARBA00023237"/>
    </source>
</evidence>
<dbReference type="EMBL" id="OCNF01000004">
    <property type="protein sequence ID" value="SOD66510.1"/>
    <property type="molecule type" value="Genomic_DNA"/>
</dbReference>
<dbReference type="Pfam" id="PF04355">
    <property type="entry name" value="BamE"/>
    <property type="match status" value="1"/>
</dbReference>
<keyword evidence="4" id="KW-0564">Palmitate</keyword>
<evidence type="ECO:0000256" key="2">
    <source>
        <dbReference type="ARBA" id="ARBA00023136"/>
    </source>
</evidence>
<gene>
    <name evidence="4" type="primary">bamE</name>
    <name evidence="6" type="ORF">SAMN02746062_00631</name>
</gene>
<evidence type="ECO:0000313" key="7">
    <source>
        <dbReference type="Proteomes" id="UP000219669"/>
    </source>
</evidence>
<dbReference type="HAMAP" id="MF_00925">
    <property type="entry name" value="OM_assembly_BamE"/>
    <property type="match status" value="1"/>
</dbReference>
<evidence type="ECO:0000256" key="1">
    <source>
        <dbReference type="ARBA" id="ARBA00022729"/>
    </source>
</evidence>
<reference evidence="6 7" key="1">
    <citation type="submission" date="2017-09" db="EMBL/GenBank/DDBJ databases">
        <authorList>
            <person name="Ehlers B."/>
            <person name="Leendertz F.H."/>
        </authorList>
    </citation>
    <scope>NUCLEOTIDE SEQUENCE [LARGE SCALE GENOMIC DNA]</scope>
    <source>
        <strain evidence="6 7">DSM 16848</strain>
    </source>
</reference>
<evidence type="ECO:0000259" key="5">
    <source>
        <dbReference type="Pfam" id="PF04355"/>
    </source>
</evidence>
<dbReference type="Proteomes" id="UP000219669">
    <property type="component" value="Unassembled WGS sequence"/>
</dbReference>
<dbReference type="GO" id="GO:0051205">
    <property type="term" value="P:protein insertion into membrane"/>
    <property type="evidence" value="ECO:0007669"/>
    <property type="project" value="UniProtKB-UniRule"/>
</dbReference>
<dbReference type="InterPro" id="IPR037873">
    <property type="entry name" value="BamE-like"/>
</dbReference>
<comment type="function">
    <text evidence="4">Part of the outer membrane protein assembly complex, which is involved in assembly and insertion of beta-barrel proteins into the outer membrane.</text>
</comment>
<keyword evidence="7" id="KW-1185">Reference proteome</keyword>
<sequence>MKKVLIAATMLASLTACTPKLVEKLPYYKLPVIQGVPLEPKSVLAIQAGMTREQVQLYIGAPLLRPSFRDTQWDYNYEVLRGGKVKESRNLTVYFQGNVVSRVEGSALDYAREQIAQQNQPQQEKKSWFKFNK</sequence>
<keyword evidence="2 4" id="KW-0472">Membrane</keyword>
<dbReference type="PANTHER" id="PTHR37482">
    <property type="entry name" value="OUTER MEMBRANE PROTEIN ASSEMBLY FACTOR BAME"/>
    <property type="match status" value="1"/>
</dbReference>
<feature type="domain" description="Outer membrane protein assembly factor BamE" evidence="5">
    <location>
        <begin position="38"/>
        <end position="104"/>
    </location>
</feature>
<dbReference type="GO" id="GO:0030674">
    <property type="term" value="F:protein-macromolecule adaptor activity"/>
    <property type="evidence" value="ECO:0007669"/>
    <property type="project" value="TreeGrafter"/>
</dbReference>
<protein>
    <recommendedName>
        <fullName evidence="4">Outer membrane protein assembly factor BamE</fullName>
    </recommendedName>
</protein>
<dbReference type="PROSITE" id="PS51257">
    <property type="entry name" value="PROKAR_LIPOPROTEIN"/>
    <property type="match status" value="1"/>
</dbReference>
<dbReference type="AlphaFoldDB" id="A0A286E6I0"/>
<keyword evidence="4" id="KW-0449">Lipoprotein</keyword>
<comment type="similarity">
    <text evidence="4">Belongs to the BamE family.</text>
</comment>
<name>A0A286E6I0_9NEIS</name>
<evidence type="ECO:0000256" key="4">
    <source>
        <dbReference type="HAMAP-Rule" id="MF_00925"/>
    </source>
</evidence>
<organism evidence="6 7">
    <name type="scientific">Alysiella filiformis DSM 16848</name>
    <dbReference type="NCBI Taxonomy" id="1120981"/>
    <lineage>
        <taxon>Bacteria</taxon>
        <taxon>Pseudomonadati</taxon>
        <taxon>Pseudomonadota</taxon>
        <taxon>Betaproteobacteria</taxon>
        <taxon>Neisseriales</taxon>
        <taxon>Neisseriaceae</taxon>
        <taxon>Alysiella</taxon>
    </lineage>
</organism>
<comment type="subcellular location">
    <subcellularLocation>
        <location evidence="4">Cell outer membrane</location>
        <topology evidence="4">Lipid-anchor</topology>
    </subcellularLocation>
</comment>
<comment type="subunit">
    <text evidence="4">Part of the Bam complex.</text>
</comment>
<proteinExistence type="inferred from homology"/>
<evidence type="ECO:0000313" key="6">
    <source>
        <dbReference type="EMBL" id="SOD66510.1"/>
    </source>
</evidence>
<dbReference type="InterPro" id="IPR007450">
    <property type="entry name" value="BamE_dom"/>
</dbReference>
<dbReference type="PANTHER" id="PTHR37482:SF1">
    <property type="entry name" value="OUTER MEMBRANE PROTEIN ASSEMBLY FACTOR BAME"/>
    <property type="match status" value="1"/>
</dbReference>
<dbReference type="Gene3D" id="3.30.1450.10">
    <property type="match status" value="1"/>
</dbReference>